<keyword evidence="7" id="KW-0560">Oxidoreductase</keyword>
<dbReference type="STRING" id="93759.A0A1R3HQ27"/>
<comment type="caution">
    <text evidence="12">The sequence shown here is derived from an EMBL/GenBank/DDBJ whole genome shotgun (WGS) entry which is preliminary data.</text>
</comment>
<comment type="cofactor">
    <cofactor evidence="9">
        <name>Ca(2+)</name>
        <dbReference type="ChEBI" id="CHEBI:29108"/>
    </cofactor>
    <text evidence="9">Binds 2 calcium ions per subunit.</text>
</comment>
<evidence type="ECO:0000256" key="5">
    <source>
        <dbReference type="ARBA" id="ARBA00022617"/>
    </source>
</evidence>
<proteinExistence type="inferred from homology"/>
<keyword evidence="5" id="KW-0349">Heme</keyword>
<dbReference type="InterPro" id="IPR002016">
    <property type="entry name" value="Haem_peroxidase"/>
</dbReference>
<protein>
    <recommendedName>
        <fullName evidence="3">peroxidase</fullName>
        <ecNumber evidence="3">1.11.1.7</ecNumber>
    </recommendedName>
</protein>
<name>A0A1R3HQ27_9ROSI</name>
<evidence type="ECO:0000256" key="10">
    <source>
        <dbReference type="RuleBase" id="RU004241"/>
    </source>
</evidence>
<feature type="binding site" evidence="9">
    <location>
        <position position="35"/>
    </location>
    <ligand>
        <name>Ca(2+)</name>
        <dbReference type="ChEBI" id="CHEBI:29108"/>
        <label>2</label>
    </ligand>
</feature>
<dbReference type="Pfam" id="PF00141">
    <property type="entry name" value="peroxidase"/>
    <property type="match status" value="1"/>
</dbReference>
<dbReference type="Gene3D" id="1.10.520.10">
    <property type="match status" value="1"/>
</dbReference>
<dbReference type="GO" id="GO:0006979">
    <property type="term" value="P:response to oxidative stress"/>
    <property type="evidence" value="ECO:0007669"/>
    <property type="project" value="InterPro"/>
</dbReference>
<feature type="binding site" evidence="9">
    <location>
        <position position="25"/>
    </location>
    <ligand>
        <name>Ca(2+)</name>
        <dbReference type="ChEBI" id="CHEBI:29108"/>
        <label>2</label>
    </ligand>
</feature>
<dbReference type="OrthoDB" id="2113341at2759"/>
<comment type="similarity">
    <text evidence="10">Belongs to the peroxidase family.</text>
</comment>
<keyword evidence="9" id="KW-0106">Calcium</keyword>
<keyword evidence="8" id="KW-0408">Iron</keyword>
<evidence type="ECO:0000256" key="2">
    <source>
        <dbReference type="ARBA" id="ARBA00001970"/>
    </source>
</evidence>
<evidence type="ECO:0000256" key="6">
    <source>
        <dbReference type="ARBA" id="ARBA00022723"/>
    </source>
</evidence>
<evidence type="ECO:0000256" key="8">
    <source>
        <dbReference type="ARBA" id="ARBA00023004"/>
    </source>
</evidence>
<dbReference type="PANTHER" id="PTHR31517">
    <property type="match status" value="1"/>
</dbReference>
<comment type="cofactor">
    <cofactor evidence="2">
        <name>heme b</name>
        <dbReference type="ChEBI" id="CHEBI:60344"/>
    </cofactor>
</comment>
<dbReference type="Gene3D" id="1.10.420.10">
    <property type="entry name" value="Peroxidase, domain 2"/>
    <property type="match status" value="1"/>
</dbReference>
<gene>
    <name evidence="12" type="ORF">COLO4_27676</name>
</gene>
<dbReference type="GO" id="GO:0140825">
    <property type="term" value="F:lactoperoxidase activity"/>
    <property type="evidence" value="ECO:0007669"/>
    <property type="project" value="UniProtKB-EC"/>
</dbReference>
<dbReference type="AlphaFoldDB" id="A0A1R3HQ27"/>
<evidence type="ECO:0000256" key="9">
    <source>
        <dbReference type="PIRSR" id="PIRSR600823-3"/>
    </source>
</evidence>
<dbReference type="GO" id="GO:0020037">
    <property type="term" value="F:heme binding"/>
    <property type="evidence" value="ECO:0007669"/>
    <property type="project" value="InterPro"/>
</dbReference>
<evidence type="ECO:0000259" key="11">
    <source>
        <dbReference type="PROSITE" id="PS50873"/>
    </source>
</evidence>
<keyword evidence="6 9" id="KW-0479">Metal-binding</keyword>
<keyword evidence="4 12" id="KW-0575">Peroxidase</keyword>
<dbReference type="PRINTS" id="PR00461">
    <property type="entry name" value="PLPEROXIDASE"/>
</dbReference>
<dbReference type="PANTHER" id="PTHR31517:SF84">
    <property type="entry name" value="PEROXIDASE"/>
    <property type="match status" value="1"/>
</dbReference>
<dbReference type="PROSITE" id="PS50873">
    <property type="entry name" value="PEROXIDASE_4"/>
    <property type="match status" value="1"/>
</dbReference>
<evidence type="ECO:0000256" key="7">
    <source>
        <dbReference type="ARBA" id="ARBA00023002"/>
    </source>
</evidence>
<dbReference type="InterPro" id="IPR010255">
    <property type="entry name" value="Haem_peroxidase_sf"/>
</dbReference>
<evidence type="ECO:0000256" key="1">
    <source>
        <dbReference type="ARBA" id="ARBA00000189"/>
    </source>
</evidence>
<reference evidence="13" key="1">
    <citation type="submission" date="2013-09" db="EMBL/GenBank/DDBJ databases">
        <title>Corchorus olitorius genome sequencing.</title>
        <authorList>
            <person name="Alam M."/>
            <person name="Haque M.S."/>
            <person name="Islam M.S."/>
            <person name="Emdad E.M."/>
            <person name="Islam M.M."/>
            <person name="Ahmed B."/>
            <person name="Halim A."/>
            <person name="Hossen Q.M.M."/>
            <person name="Hossain M.Z."/>
            <person name="Ahmed R."/>
            <person name="Khan M.M."/>
            <person name="Islam R."/>
            <person name="Rashid M.M."/>
            <person name="Khan S.A."/>
            <person name="Rahman M.S."/>
            <person name="Alam M."/>
            <person name="Yahiya A.S."/>
            <person name="Khan M.S."/>
            <person name="Azam M.S."/>
            <person name="Haque T."/>
            <person name="Lashkar M.Z.H."/>
            <person name="Akhand A.I."/>
            <person name="Morshed G."/>
            <person name="Roy S."/>
            <person name="Uddin K.S."/>
            <person name="Rabeya T."/>
            <person name="Hossain A.S."/>
            <person name="Chowdhury A."/>
            <person name="Snigdha A.R."/>
            <person name="Mortoza M.S."/>
            <person name="Matin S.A."/>
            <person name="Hoque S.M.E."/>
            <person name="Islam M.K."/>
            <person name="Roy D.K."/>
            <person name="Haider R."/>
            <person name="Moosa M.M."/>
            <person name="Elias S.M."/>
            <person name="Hasan A.M."/>
            <person name="Jahan S."/>
            <person name="Shafiuddin M."/>
            <person name="Mahmood N."/>
            <person name="Shommy N.S."/>
        </authorList>
    </citation>
    <scope>NUCLEOTIDE SEQUENCE [LARGE SCALE GENOMIC DNA]</scope>
    <source>
        <strain evidence="13">cv. O-4</strain>
    </source>
</reference>
<feature type="domain" description="Plant heme peroxidase family profile" evidence="11">
    <location>
        <begin position="1"/>
        <end position="108"/>
    </location>
</feature>
<dbReference type="GO" id="GO:0046872">
    <property type="term" value="F:metal ion binding"/>
    <property type="evidence" value="ECO:0007669"/>
    <property type="project" value="UniProtKB-KW"/>
</dbReference>
<dbReference type="InterPro" id="IPR000823">
    <property type="entry name" value="Peroxidase_pln"/>
</dbReference>
<evidence type="ECO:0000313" key="13">
    <source>
        <dbReference type="Proteomes" id="UP000187203"/>
    </source>
</evidence>
<dbReference type="EC" id="1.11.1.7" evidence="3"/>
<organism evidence="12 13">
    <name type="scientific">Corchorus olitorius</name>
    <dbReference type="NCBI Taxonomy" id="93759"/>
    <lineage>
        <taxon>Eukaryota</taxon>
        <taxon>Viridiplantae</taxon>
        <taxon>Streptophyta</taxon>
        <taxon>Embryophyta</taxon>
        <taxon>Tracheophyta</taxon>
        <taxon>Spermatophyta</taxon>
        <taxon>Magnoliopsida</taxon>
        <taxon>eudicotyledons</taxon>
        <taxon>Gunneridae</taxon>
        <taxon>Pentapetalae</taxon>
        <taxon>rosids</taxon>
        <taxon>malvids</taxon>
        <taxon>Malvales</taxon>
        <taxon>Malvaceae</taxon>
        <taxon>Grewioideae</taxon>
        <taxon>Apeibeae</taxon>
        <taxon>Corchorus</taxon>
    </lineage>
</organism>
<dbReference type="SUPFAM" id="SSF48113">
    <property type="entry name" value="Heme-dependent peroxidases"/>
    <property type="match status" value="1"/>
</dbReference>
<dbReference type="Proteomes" id="UP000187203">
    <property type="component" value="Unassembled WGS sequence"/>
</dbReference>
<sequence>MDPNYIVKLKQKCKPGDTTTLVELDPGNFKFKTFDEAYFTLVAKRRGLLQSDAALLDDPETKAYVFLQAQTHGSTFGEDFAQSMVKMGNALVLTGNQGEIRKHCALVN</sequence>
<accession>A0A1R3HQ27</accession>
<dbReference type="EMBL" id="AWUE01019665">
    <property type="protein sequence ID" value="OMO72330.1"/>
    <property type="molecule type" value="Genomic_DNA"/>
</dbReference>
<evidence type="ECO:0000313" key="12">
    <source>
        <dbReference type="EMBL" id="OMO72330.1"/>
    </source>
</evidence>
<evidence type="ECO:0000256" key="3">
    <source>
        <dbReference type="ARBA" id="ARBA00012313"/>
    </source>
</evidence>
<keyword evidence="13" id="KW-1185">Reference proteome</keyword>
<comment type="catalytic activity">
    <reaction evidence="1">
        <text>2 a phenolic donor + H2O2 = 2 a phenolic radical donor + 2 H2O</text>
        <dbReference type="Rhea" id="RHEA:56136"/>
        <dbReference type="ChEBI" id="CHEBI:15377"/>
        <dbReference type="ChEBI" id="CHEBI:16240"/>
        <dbReference type="ChEBI" id="CHEBI:139520"/>
        <dbReference type="ChEBI" id="CHEBI:139521"/>
        <dbReference type="EC" id="1.11.1.7"/>
    </reaction>
</comment>
<evidence type="ECO:0000256" key="4">
    <source>
        <dbReference type="ARBA" id="ARBA00022559"/>
    </source>
</evidence>